<evidence type="ECO:0000313" key="9">
    <source>
        <dbReference type="Proteomes" id="UP000657918"/>
    </source>
</evidence>
<feature type="domain" description="Ubiquitin conjugation factor E4 core" evidence="7">
    <location>
        <begin position="38"/>
        <end position="180"/>
    </location>
</feature>
<name>A0A835MHB1_9ROSI</name>
<dbReference type="InterPro" id="IPR045132">
    <property type="entry name" value="UBE4"/>
</dbReference>
<evidence type="ECO:0000256" key="6">
    <source>
        <dbReference type="SAM" id="Coils"/>
    </source>
</evidence>
<dbReference type="EMBL" id="JADGMS010000017">
    <property type="protein sequence ID" value="KAF9663649.1"/>
    <property type="molecule type" value="Genomic_DNA"/>
</dbReference>
<keyword evidence="4" id="KW-0833">Ubl conjugation pathway</keyword>
<dbReference type="InterPro" id="IPR019474">
    <property type="entry name" value="Ub_conjug_fac_E4_core"/>
</dbReference>
<keyword evidence="6" id="KW-0175">Coiled coil</keyword>
<dbReference type="GO" id="GO:0005737">
    <property type="term" value="C:cytoplasm"/>
    <property type="evidence" value="ECO:0007669"/>
    <property type="project" value="TreeGrafter"/>
</dbReference>
<dbReference type="PANTHER" id="PTHR13931:SF2">
    <property type="entry name" value="UBIQUITIN CONJUGATION FACTOR E4 B"/>
    <property type="match status" value="1"/>
</dbReference>
<evidence type="ECO:0000256" key="4">
    <source>
        <dbReference type="ARBA" id="ARBA00022786"/>
    </source>
</evidence>
<dbReference type="GO" id="GO:0000209">
    <property type="term" value="P:protein polyubiquitination"/>
    <property type="evidence" value="ECO:0007669"/>
    <property type="project" value="TreeGrafter"/>
</dbReference>
<evidence type="ECO:0000313" key="8">
    <source>
        <dbReference type="EMBL" id="KAF9663649.1"/>
    </source>
</evidence>
<reference evidence="8 9" key="1">
    <citation type="submission" date="2020-10" db="EMBL/GenBank/DDBJ databases">
        <title>Plant Genome Project.</title>
        <authorList>
            <person name="Zhang R.-G."/>
        </authorList>
    </citation>
    <scope>NUCLEOTIDE SEQUENCE [LARGE SCALE GENOMIC DNA]</scope>
    <source>
        <strain evidence="8">FAFU-HL-1</strain>
        <tissue evidence="8">Leaf</tissue>
    </source>
</reference>
<gene>
    <name evidence="8" type="ORF">SADUNF_Sadunf17G0073400</name>
</gene>
<dbReference type="Pfam" id="PF10408">
    <property type="entry name" value="Ufd2P_core"/>
    <property type="match status" value="1"/>
</dbReference>
<dbReference type="Proteomes" id="UP000657918">
    <property type="component" value="Unassembled WGS sequence"/>
</dbReference>
<protein>
    <recommendedName>
        <fullName evidence="7">Ubiquitin conjugation factor E4 core domain-containing protein</fullName>
    </recommendedName>
</protein>
<keyword evidence="5" id="KW-0539">Nucleus</keyword>
<sequence length="277" mass="31481">MTLSHTRNVSTQDLIPASQCPFGISPFLDYFHPGRHSLIECFFMTARVLDLGLLKSFSDFKHLAQDISRYEDMFSKFKALQKQTPSPLLQLDIDRLEKEIELYSQEKLYYEAQILRDGELIQQALSFYRLVLVWLVNPVGGFKMPLPSTCPKEFAVMPEHFVEDAMELLIFHSRIPKALDGVVLVIIASGFSICSGSSATASLFEGHQLPLAYLVRNLLKLYVDIEFTGGIFEKDTISQFLEYNKFPLVTILTELDSTRVYSSPVKLQVDTTNLHAL</sequence>
<dbReference type="AlphaFoldDB" id="A0A835MHB1"/>
<dbReference type="GO" id="GO:0006511">
    <property type="term" value="P:ubiquitin-dependent protein catabolic process"/>
    <property type="evidence" value="ECO:0007669"/>
    <property type="project" value="InterPro"/>
</dbReference>
<evidence type="ECO:0000256" key="2">
    <source>
        <dbReference type="ARBA" id="ARBA00004906"/>
    </source>
</evidence>
<proteinExistence type="predicted"/>
<dbReference type="GO" id="GO:0034450">
    <property type="term" value="F:ubiquitin-ubiquitin ligase activity"/>
    <property type="evidence" value="ECO:0007669"/>
    <property type="project" value="InterPro"/>
</dbReference>
<keyword evidence="9" id="KW-1185">Reference proteome</keyword>
<evidence type="ECO:0000256" key="3">
    <source>
        <dbReference type="ARBA" id="ARBA00022679"/>
    </source>
</evidence>
<dbReference type="GO" id="GO:0036503">
    <property type="term" value="P:ERAD pathway"/>
    <property type="evidence" value="ECO:0007669"/>
    <property type="project" value="InterPro"/>
</dbReference>
<keyword evidence="3" id="KW-0808">Transferase</keyword>
<comment type="pathway">
    <text evidence="2">Protein modification; protein ubiquitination.</text>
</comment>
<evidence type="ECO:0000256" key="1">
    <source>
        <dbReference type="ARBA" id="ARBA00004123"/>
    </source>
</evidence>
<evidence type="ECO:0000256" key="5">
    <source>
        <dbReference type="ARBA" id="ARBA00023242"/>
    </source>
</evidence>
<dbReference type="GO" id="GO:0000151">
    <property type="term" value="C:ubiquitin ligase complex"/>
    <property type="evidence" value="ECO:0007669"/>
    <property type="project" value="InterPro"/>
</dbReference>
<accession>A0A835MHB1</accession>
<dbReference type="UniPathway" id="UPA00143"/>
<evidence type="ECO:0000259" key="7">
    <source>
        <dbReference type="Pfam" id="PF10408"/>
    </source>
</evidence>
<organism evidence="8 9">
    <name type="scientific">Salix dunnii</name>
    <dbReference type="NCBI Taxonomy" id="1413687"/>
    <lineage>
        <taxon>Eukaryota</taxon>
        <taxon>Viridiplantae</taxon>
        <taxon>Streptophyta</taxon>
        <taxon>Embryophyta</taxon>
        <taxon>Tracheophyta</taxon>
        <taxon>Spermatophyta</taxon>
        <taxon>Magnoliopsida</taxon>
        <taxon>eudicotyledons</taxon>
        <taxon>Gunneridae</taxon>
        <taxon>Pentapetalae</taxon>
        <taxon>rosids</taxon>
        <taxon>fabids</taxon>
        <taxon>Malpighiales</taxon>
        <taxon>Salicaceae</taxon>
        <taxon>Saliceae</taxon>
        <taxon>Salix</taxon>
    </lineage>
</organism>
<comment type="subcellular location">
    <subcellularLocation>
        <location evidence="1">Nucleus</location>
    </subcellularLocation>
</comment>
<dbReference type="PANTHER" id="PTHR13931">
    <property type="entry name" value="UBIQUITINATION FACTOR E4"/>
    <property type="match status" value="1"/>
</dbReference>
<dbReference type="OrthoDB" id="1662470at2759"/>
<feature type="coiled-coil region" evidence="6">
    <location>
        <begin position="86"/>
        <end position="113"/>
    </location>
</feature>
<dbReference type="GO" id="GO:0005634">
    <property type="term" value="C:nucleus"/>
    <property type="evidence" value="ECO:0007669"/>
    <property type="project" value="UniProtKB-SubCell"/>
</dbReference>
<comment type="caution">
    <text evidence="8">The sequence shown here is derived from an EMBL/GenBank/DDBJ whole genome shotgun (WGS) entry which is preliminary data.</text>
</comment>